<reference evidence="2" key="1">
    <citation type="journal article" date="2013" name="Proc. Natl. Acad. Sci. U.S.A.">
        <title>Improving the coverage of the cyanobacterial phylum using diversity-driven genome sequencing.</title>
        <authorList>
            <person name="Shih P.M."/>
            <person name="Wu D."/>
            <person name="Latifi A."/>
            <person name="Axen S.D."/>
            <person name="Fewer D.P."/>
            <person name="Talla E."/>
            <person name="Calteau A."/>
            <person name="Cai F."/>
            <person name="Tandeau de Marsac N."/>
            <person name="Rippka R."/>
            <person name="Herdman M."/>
            <person name="Sivonen K."/>
            <person name="Coursin T."/>
            <person name="Laurent T."/>
            <person name="Goodwin L."/>
            <person name="Nolan M."/>
            <person name="Davenport K.W."/>
            <person name="Han C.S."/>
            <person name="Rubin E.M."/>
            <person name="Eisen J.A."/>
            <person name="Woyke T."/>
            <person name="Gugger M."/>
            <person name="Kerfeld C.A."/>
        </authorList>
    </citation>
    <scope>NUCLEOTIDE SEQUENCE [LARGE SCALE GENOMIC DNA]</scope>
    <source>
        <strain evidence="2">ATCC 29140 / PCC 7202</strain>
    </source>
</reference>
<dbReference type="AlphaFoldDB" id="K9YJV1"/>
<accession>K9YJV1</accession>
<evidence type="ECO:0000313" key="2">
    <source>
        <dbReference type="Proteomes" id="UP000010483"/>
    </source>
</evidence>
<keyword evidence="2" id="KW-1185">Reference proteome</keyword>
<dbReference type="Proteomes" id="UP000010483">
    <property type="component" value="Chromosome"/>
</dbReference>
<dbReference type="EMBL" id="CP003940">
    <property type="protein sequence ID" value="AFZ46742.1"/>
    <property type="molecule type" value="Genomic_DNA"/>
</dbReference>
<organism evidence="1 2">
    <name type="scientific">Cyanobacterium stanieri (strain ATCC 29140 / PCC 7202)</name>
    <dbReference type="NCBI Taxonomy" id="292563"/>
    <lineage>
        <taxon>Bacteria</taxon>
        <taxon>Bacillati</taxon>
        <taxon>Cyanobacteriota</taxon>
        <taxon>Cyanophyceae</taxon>
        <taxon>Oscillatoriophycideae</taxon>
        <taxon>Chroococcales</taxon>
        <taxon>Geminocystaceae</taxon>
        <taxon>Cyanobacterium</taxon>
    </lineage>
</organism>
<dbReference type="STRING" id="292563.Cyast_0770"/>
<dbReference type="KEGG" id="csn:Cyast_0770"/>
<proteinExistence type="predicted"/>
<dbReference type="HOGENOM" id="CLU_3327075_0_0_3"/>
<dbReference type="BioCyc" id="CSTA292563:G1353-775-MONOMER"/>
<gene>
    <name evidence="1" type="ordered locus">Cyast_0770</name>
</gene>
<evidence type="ECO:0000313" key="1">
    <source>
        <dbReference type="EMBL" id="AFZ46742.1"/>
    </source>
</evidence>
<protein>
    <submittedName>
        <fullName evidence="1">Uncharacterized protein</fullName>
    </submittedName>
</protein>
<name>K9YJV1_CYASC</name>
<sequence>MDIGIYSVIVHYERVDIIRIIKLLTVLSIKLIDIALGN</sequence>